<evidence type="ECO:0000313" key="4">
    <source>
        <dbReference type="Proteomes" id="UP000305417"/>
    </source>
</evidence>
<keyword evidence="4" id="KW-1185">Reference proteome</keyword>
<proteinExistence type="predicted"/>
<dbReference type="SUPFAM" id="SSF63411">
    <property type="entry name" value="LuxS/MPP-like metallohydrolase"/>
    <property type="match status" value="2"/>
</dbReference>
<dbReference type="Gene3D" id="3.30.830.10">
    <property type="entry name" value="Metalloenzyme, LuxS/M16 peptidase-like"/>
    <property type="match status" value="2"/>
</dbReference>
<accession>A0ABY2V9K7</accession>
<dbReference type="InterPro" id="IPR050361">
    <property type="entry name" value="MPP/UQCRC_Complex"/>
</dbReference>
<name>A0ABY2V9K7_9BACT</name>
<dbReference type="InterPro" id="IPR011765">
    <property type="entry name" value="Pept_M16_N"/>
</dbReference>
<gene>
    <name evidence="3" type="ORF">FE247_01340</name>
</gene>
<feature type="domain" description="Peptidase M16 C-terminal" evidence="2">
    <location>
        <begin position="186"/>
        <end position="361"/>
    </location>
</feature>
<dbReference type="Proteomes" id="UP000305417">
    <property type="component" value="Unassembled WGS sequence"/>
</dbReference>
<evidence type="ECO:0000259" key="1">
    <source>
        <dbReference type="Pfam" id="PF00675"/>
    </source>
</evidence>
<dbReference type="PANTHER" id="PTHR11851:SF225">
    <property type="entry name" value="NON-PEPTIDASE HOMOLOG YMXG"/>
    <property type="match status" value="1"/>
</dbReference>
<dbReference type="InterPro" id="IPR007863">
    <property type="entry name" value="Peptidase_M16_C"/>
</dbReference>
<dbReference type="InterPro" id="IPR011249">
    <property type="entry name" value="Metalloenz_LuxS/M16"/>
</dbReference>
<dbReference type="Pfam" id="PF05193">
    <property type="entry name" value="Peptidase_M16_C"/>
    <property type="match status" value="1"/>
</dbReference>
<dbReference type="PANTHER" id="PTHR11851">
    <property type="entry name" value="METALLOPROTEASE"/>
    <property type="match status" value="1"/>
</dbReference>
<comment type="caution">
    <text evidence="3">The sequence shown here is derived from an EMBL/GenBank/DDBJ whole genome shotgun (WGS) entry which is preliminary data.</text>
</comment>
<evidence type="ECO:0000313" key="3">
    <source>
        <dbReference type="EMBL" id="TLT01557.1"/>
    </source>
</evidence>
<feature type="domain" description="Peptidase M16 N-terminal" evidence="1">
    <location>
        <begin position="58"/>
        <end position="177"/>
    </location>
</feature>
<sequence>MKIRYILYIFLILQGSLMSATIKHININNVDIPVIFEEQKSLPILNLQLIFKNSGYIKDKDSLGLANLSSKILNEGTKELGATKFAEKLDDNAITLHSAIGFETLTIELSSLKEKSTLALELLDSLLKSPNYSEKALSKVKTLVTGSIKRKENDFDDVASKGLNALLYNGTPLANPSNGTIETISKINLKDIKEFLSNSLILNNLVIVAGGDITLEELEKSITPILKELKAGNKEETSKIEFTSKKEEKELLKPTEQAYIYFGSNFNANSQDEDNYKAKVASFILGGSGFGSRLMEEIRVKRGLAYSAYSNININKSYSSFSGYLQTKNESYKEARDIVISLVEEFVKNGVTKEELEAAKNFLSGSEPLRTETLAQRLNRAFMLDFRGLSQDYPKMEIEKIQNLTLEDLNSYIKTHTELNNLTFFVVRK</sequence>
<dbReference type="EMBL" id="VBUC01000002">
    <property type="protein sequence ID" value="TLT01557.1"/>
    <property type="molecule type" value="Genomic_DNA"/>
</dbReference>
<evidence type="ECO:0000259" key="2">
    <source>
        <dbReference type="Pfam" id="PF05193"/>
    </source>
</evidence>
<dbReference type="Pfam" id="PF00675">
    <property type="entry name" value="Peptidase_M16"/>
    <property type="match status" value="1"/>
</dbReference>
<reference evidence="3 4" key="1">
    <citation type="submission" date="2019-05" db="EMBL/GenBank/DDBJ databases">
        <title>Arcobacter cibarius and Arcobacter thereius providing challenges in identification an antibiotic susceptibility and Quinolone resistance.</title>
        <authorList>
            <person name="Busch A."/>
            <person name="Hanel I."/>
            <person name="Hotzel H."/>
            <person name="Tomaso H."/>
        </authorList>
    </citation>
    <scope>NUCLEOTIDE SEQUENCE [LARGE SCALE GENOMIC DNA]</scope>
    <source>
        <strain evidence="3 4">16CS0831-2</strain>
    </source>
</reference>
<protein>
    <submittedName>
        <fullName evidence="3">Insulinase family protein</fullName>
    </submittedName>
</protein>
<organism evidence="3 4">
    <name type="scientific">Aliarcobacter cibarius</name>
    <dbReference type="NCBI Taxonomy" id="255507"/>
    <lineage>
        <taxon>Bacteria</taxon>
        <taxon>Pseudomonadati</taxon>
        <taxon>Campylobacterota</taxon>
        <taxon>Epsilonproteobacteria</taxon>
        <taxon>Campylobacterales</taxon>
        <taxon>Arcobacteraceae</taxon>
        <taxon>Aliarcobacter</taxon>
    </lineage>
</organism>